<accession>A0AAE2SBA3</accession>
<proteinExistence type="predicted"/>
<dbReference type="AlphaFoldDB" id="A0AAE2SBA3"/>
<gene>
    <name evidence="2" type="ORF">JIN83_08670</name>
</gene>
<dbReference type="GO" id="GO:0020037">
    <property type="term" value="F:heme binding"/>
    <property type="evidence" value="ECO:0007669"/>
    <property type="project" value="InterPro"/>
</dbReference>
<evidence type="ECO:0000256" key="1">
    <source>
        <dbReference type="SAM" id="SignalP"/>
    </source>
</evidence>
<organism evidence="2 3">
    <name type="scientific">Oceaniferula flava</name>
    <dbReference type="NCBI Taxonomy" id="2800421"/>
    <lineage>
        <taxon>Bacteria</taxon>
        <taxon>Pseudomonadati</taxon>
        <taxon>Verrucomicrobiota</taxon>
        <taxon>Verrucomicrobiia</taxon>
        <taxon>Verrucomicrobiales</taxon>
        <taxon>Verrucomicrobiaceae</taxon>
        <taxon>Oceaniferula</taxon>
    </lineage>
</organism>
<comment type="caution">
    <text evidence="2">The sequence shown here is derived from an EMBL/GenBank/DDBJ whole genome shotgun (WGS) entry which is preliminary data.</text>
</comment>
<keyword evidence="1" id="KW-0732">Signal</keyword>
<dbReference type="RefSeq" id="WP_309489644.1">
    <property type="nucleotide sequence ID" value="NZ_JAENIG010000005.1"/>
</dbReference>
<feature type="signal peptide" evidence="1">
    <location>
        <begin position="1"/>
        <end position="22"/>
    </location>
</feature>
<dbReference type="Proteomes" id="UP000634206">
    <property type="component" value="Unassembled WGS sequence"/>
</dbReference>
<protein>
    <recommendedName>
        <fullName evidence="4">Cytochrome c domain-containing protein</fullName>
    </recommendedName>
</protein>
<evidence type="ECO:0000313" key="3">
    <source>
        <dbReference type="Proteomes" id="UP000634206"/>
    </source>
</evidence>
<dbReference type="InterPro" id="IPR036909">
    <property type="entry name" value="Cyt_c-like_dom_sf"/>
</dbReference>
<dbReference type="EMBL" id="JAENIG010000005">
    <property type="protein sequence ID" value="MBK1855031.1"/>
    <property type="molecule type" value="Genomic_DNA"/>
</dbReference>
<dbReference type="PROSITE" id="PS51257">
    <property type="entry name" value="PROKAR_LIPOPROTEIN"/>
    <property type="match status" value="1"/>
</dbReference>
<feature type="chain" id="PRO_5041954693" description="Cytochrome c domain-containing protein" evidence="1">
    <location>
        <begin position="23"/>
        <end position="107"/>
    </location>
</feature>
<evidence type="ECO:0000313" key="2">
    <source>
        <dbReference type="EMBL" id="MBK1855031.1"/>
    </source>
</evidence>
<dbReference type="Gene3D" id="1.10.760.10">
    <property type="entry name" value="Cytochrome c-like domain"/>
    <property type="match status" value="1"/>
</dbReference>
<keyword evidence="3" id="KW-1185">Reference proteome</keyword>
<dbReference type="GO" id="GO:0009055">
    <property type="term" value="F:electron transfer activity"/>
    <property type="evidence" value="ECO:0007669"/>
    <property type="project" value="InterPro"/>
</dbReference>
<reference evidence="2" key="1">
    <citation type="submission" date="2021-01" db="EMBL/GenBank/DDBJ databases">
        <title>Modified the classification status of verrucomicrobia.</title>
        <authorList>
            <person name="Feng X."/>
        </authorList>
    </citation>
    <scope>NUCLEOTIDE SEQUENCE</scope>
    <source>
        <strain evidence="2">5K15</strain>
    </source>
</reference>
<dbReference type="SUPFAM" id="SSF46626">
    <property type="entry name" value="Cytochrome c"/>
    <property type="match status" value="1"/>
</dbReference>
<name>A0AAE2SBA3_9BACT</name>
<evidence type="ECO:0008006" key="4">
    <source>
        <dbReference type="Google" id="ProtNLM"/>
    </source>
</evidence>
<sequence>MKALYPLGLLLAAITLSCSTQDEPKEAPFKPVMPYEPVKNTDLTKHEGHSLYMKTCYQCHQQADPTSLSEKKWSMTVPAMATHAGITQSEGQQVLEYILNVKSEGLR</sequence>